<dbReference type="GO" id="GO:0005829">
    <property type="term" value="C:cytosol"/>
    <property type="evidence" value="ECO:0007669"/>
    <property type="project" value="TreeGrafter"/>
</dbReference>
<evidence type="ECO:0000313" key="12">
    <source>
        <dbReference type="EMBL" id="MYL82510.1"/>
    </source>
</evidence>
<dbReference type="GO" id="GO:0033554">
    <property type="term" value="P:cellular response to stress"/>
    <property type="evidence" value="ECO:0007669"/>
    <property type="project" value="TreeGrafter"/>
</dbReference>
<evidence type="ECO:0000256" key="4">
    <source>
        <dbReference type="ARBA" id="ARBA00022559"/>
    </source>
</evidence>
<dbReference type="SUPFAM" id="SSF52833">
    <property type="entry name" value="Thioredoxin-like"/>
    <property type="match status" value="1"/>
</dbReference>
<keyword evidence="5" id="KW-0049">Antioxidant</keyword>
<dbReference type="RefSeq" id="WP_160959232.1">
    <property type="nucleotide sequence ID" value="NZ_WVUD01000005.1"/>
</dbReference>
<protein>
    <recommendedName>
        <fullName evidence="3">Alkyl hydroperoxide reductase C</fullName>
        <ecNumber evidence="2">1.11.1.26</ecNumber>
    </recommendedName>
    <alternativeName>
        <fullName evidence="8">Peroxiredoxin</fullName>
    </alternativeName>
</protein>
<evidence type="ECO:0000256" key="7">
    <source>
        <dbReference type="ARBA" id="ARBA00023284"/>
    </source>
</evidence>
<dbReference type="EC" id="1.11.1.26" evidence="2"/>
<evidence type="ECO:0000313" key="13">
    <source>
        <dbReference type="Proteomes" id="UP000482487"/>
    </source>
</evidence>
<dbReference type="Proteomes" id="UP000482487">
    <property type="component" value="Unassembled WGS sequence"/>
</dbReference>
<gene>
    <name evidence="12" type="ORF">GTA51_05080</name>
</gene>
<keyword evidence="4" id="KW-0575">Peroxidase</keyword>
<dbReference type="PANTHER" id="PTHR10681">
    <property type="entry name" value="THIOREDOXIN PEROXIDASE"/>
    <property type="match status" value="1"/>
</dbReference>
<feature type="active site" description="Cysteine sulfenic acid (-SOH) intermediate; for peroxidase activity" evidence="10">
    <location>
        <position position="73"/>
    </location>
</feature>
<dbReference type="InterPro" id="IPR050217">
    <property type="entry name" value="Peroxiredoxin"/>
</dbReference>
<dbReference type="InterPro" id="IPR024706">
    <property type="entry name" value="Peroxiredoxin_AhpC-typ"/>
</dbReference>
<dbReference type="InterPro" id="IPR036249">
    <property type="entry name" value="Thioredoxin-like_sf"/>
</dbReference>
<evidence type="ECO:0000256" key="1">
    <source>
        <dbReference type="ARBA" id="ARBA00011654"/>
    </source>
</evidence>
<feature type="domain" description="Thioredoxin" evidence="11">
    <location>
        <begin position="24"/>
        <end position="183"/>
    </location>
</feature>
<dbReference type="GO" id="GO:0008379">
    <property type="term" value="F:thioredoxin peroxidase activity"/>
    <property type="evidence" value="ECO:0007669"/>
    <property type="project" value="TreeGrafter"/>
</dbReference>
<dbReference type="InterPro" id="IPR013766">
    <property type="entry name" value="Thioredoxin_domain"/>
</dbReference>
<dbReference type="Gene3D" id="3.40.30.10">
    <property type="entry name" value="Glutaredoxin"/>
    <property type="match status" value="1"/>
</dbReference>
<dbReference type="InterPro" id="IPR000866">
    <property type="entry name" value="AhpC/TSA"/>
</dbReference>
<name>A0A7C9MED6_9BACT</name>
<evidence type="ECO:0000256" key="2">
    <source>
        <dbReference type="ARBA" id="ARBA00013021"/>
    </source>
</evidence>
<evidence type="ECO:0000256" key="3">
    <source>
        <dbReference type="ARBA" id="ARBA00017462"/>
    </source>
</evidence>
<evidence type="ECO:0000256" key="5">
    <source>
        <dbReference type="ARBA" id="ARBA00022862"/>
    </source>
</evidence>
<dbReference type="GO" id="GO:0042744">
    <property type="term" value="P:hydrogen peroxide catabolic process"/>
    <property type="evidence" value="ECO:0007669"/>
    <property type="project" value="TreeGrafter"/>
</dbReference>
<reference evidence="12 13" key="1">
    <citation type="submission" date="2020-01" db="EMBL/GenBank/DDBJ databases">
        <title>Genome sequence of Desulfovibrio aerotolerans DSM 16695(T).</title>
        <authorList>
            <person name="Karnachuk O."/>
            <person name="Avakyan M."/>
            <person name="Mardanov A."/>
            <person name="Kadnikov V."/>
            <person name="Ravin N."/>
        </authorList>
    </citation>
    <scope>NUCLEOTIDE SEQUENCE [LARGE SCALE GENOMIC DNA]</scope>
    <source>
        <strain evidence="12 13">DSM 16695</strain>
    </source>
</reference>
<dbReference type="EMBL" id="WVUD01000005">
    <property type="protein sequence ID" value="MYL82510.1"/>
    <property type="molecule type" value="Genomic_DNA"/>
</dbReference>
<evidence type="ECO:0000256" key="9">
    <source>
        <dbReference type="ARBA" id="ARBA00047572"/>
    </source>
</evidence>
<dbReference type="PANTHER" id="PTHR10681:SF121">
    <property type="entry name" value="ALKYL HYDROPEROXIDE REDUCTASE C"/>
    <property type="match status" value="1"/>
</dbReference>
<dbReference type="Pfam" id="PF00578">
    <property type="entry name" value="AhpC-TSA"/>
    <property type="match status" value="1"/>
</dbReference>
<proteinExistence type="predicted"/>
<dbReference type="CDD" id="cd03015">
    <property type="entry name" value="PRX_Typ2cys"/>
    <property type="match status" value="1"/>
</dbReference>
<evidence type="ECO:0000256" key="8">
    <source>
        <dbReference type="ARBA" id="ARBA00032077"/>
    </source>
</evidence>
<comment type="caution">
    <text evidence="12">The sequence shown here is derived from an EMBL/GenBank/DDBJ whole genome shotgun (WGS) entry which is preliminary data.</text>
</comment>
<keyword evidence="13" id="KW-1185">Reference proteome</keyword>
<dbReference type="AlphaFoldDB" id="A0A7C9MED6"/>
<dbReference type="GO" id="GO:0006979">
    <property type="term" value="P:response to oxidative stress"/>
    <property type="evidence" value="ECO:0007669"/>
    <property type="project" value="TreeGrafter"/>
</dbReference>
<evidence type="ECO:0000256" key="6">
    <source>
        <dbReference type="ARBA" id="ARBA00023002"/>
    </source>
</evidence>
<dbReference type="GO" id="GO:0045454">
    <property type="term" value="P:cell redox homeostasis"/>
    <property type="evidence" value="ECO:0007669"/>
    <property type="project" value="TreeGrafter"/>
</dbReference>
<organism evidence="12 13">
    <name type="scientific">Solidesulfovibrio aerotolerans</name>
    <dbReference type="NCBI Taxonomy" id="295255"/>
    <lineage>
        <taxon>Bacteria</taxon>
        <taxon>Pseudomonadati</taxon>
        <taxon>Thermodesulfobacteriota</taxon>
        <taxon>Desulfovibrionia</taxon>
        <taxon>Desulfovibrionales</taxon>
        <taxon>Desulfovibrionaceae</taxon>
        <taxon>Solidesulfovibrio</taxon>
    </lineage>
</organism>
<dbReference type="GO" id="GO:0102039">
    <property type="term" value="F:NADH-dependent peroxiredoxin activity"/>
    <property type="evidence" value="ECO:0007669"/>
    <property type="project" value="UniProtKB-EC"/>
</dbReference>
<dbReference type="PROSITE" id="PS51352">
    <property type="entry name" value="THIOREDOXIN_2"/>
    <property type="match status" value="1"/>
</dbReference>
<comment type="subunit">
    <text evidence="1">Homodimer; disulfide-linked, upon oxidation. 5 homodimers assemble to form a ring-like decamer.</text>
</comment>
<keyword evidence="6" id="KW-0560">Oxidoreductase</keyword>
<comment type="catalytic activity">
    <reaction evidence="9">
        <text>a hydroperoxide + NADH + H(+) = an alcohol + NAD(+) + H2O</text>
        <dbReference type="Rhea" id="RHEA:62628"/>
        <dbReference type="ChEBI" id="CHEBI:15377"/>
        <dbReference type="ChEBI" id="CHEBI:15378"/>
        <dbReference type="ChEBI" id="CHEBI:30879"/>
        <dbReference type="ChEBI" id="CHEBI:35924"/>
        <dbReference type="ChEBI" id="CHEBI:57540"/>
        <dbReference type="ChEBI" id="CHEBI:57945"/>
        <dbReference type="EC" id="1.11.1.26"/>
    </reaction>
</comment>
<accession>A0A7C9MED6</accession>
<dbReference type="OrthoDB" id="9812811at2"/>
<keyword evidence="7" id="KW-0676">Redox-active center</keyword>
<evidence type="ECO:0000256" key="10">
    <source>
        <dbReference type="PIRSR" id="PIRSR000239-1"/>
    </source>
</evidence>
<dbReference type="PIRSF" id="PIRSF000239">
    <property type="entry name" value="AHPC"/>
    <property type="match status" value="1"/>
</dbReference>
<evidence type="ECO:0000259" key="11">
    <source>
        <dbReference type="PROSITE" id="PS51352"/>
    </source>
</evidence>
<sequence>MHDHEHELEYDDDDCGCNEEIPAAEVGQPVADFSLKVYDPVEGFFGEMDMEKIQEAGKWTILFFYPADFTFVCPTELADLATKHDELVKLGFEVFSVSTDTEFAHLAWRTTEKLLENVKFKMAADPTGKVSRYFGVYDEESGLALRGTFIINPDGIMVSKEVNFYNVGRNADELLRKCQANVHLRANPAEACPAKWVPGGQTLTPSEKLVGHVYEAMKK</sequence>